<evidence type="ECO:0000256" key="2">
    <source>
        <dbReference type="ARBA" id="ARBA00022840"/>
    </source>
</evidence>
<dbReference type="Gene3D" id="3.40.50.300">
    <property type="entry name" value="P-loop containing nucleotide triphosphate hydrolases"/>
    <property type="match status" value="1"/>
</dbReference>
<dbReference type="EMBL" id="KV454410">
    <property type="protein sequence ID" value="ODQ65377.1"/>
    <property type="molecule type" value="Genomic_DNA"/>
</dbReference>
<dbReference type="OrthoDB" id="6512918at2759"/>
<dbReference type="GO" id="GO:0005524">
    <property type="term" value="F:ATP binding"/>
    <property type="evidence" value="ECO:0007669"/>
    <property type="project" value="UniProtKB-KW"/>
</dbReference>
<dbReference type="STRING" id="857566.A0A1E3PKK0"/>
<dbReference type="PANTHER" id="PTHR43158">
    <property type="entry name" value="SKFA PEPTIDE EXPORT ATP-BINDING PROTEIN SKFE"/>
    <property type="match status" value="1"/>
</dbReference>
<evidence type="ECO:0000256" key="1">
    <source>
        <dbReference type="ARBA" id="ARBA00022741"/>
    </source>
</evidence>
<protein>
    <submittedName>
        <fullName evidence="4">p-loop containing nucleoside triphosphate hydrolase protein</fullName>
    </submittedName>
</protein>
<keyword evidence="5" id="KW-1185">Reference proteome</keyword>
<dbReference type="AlphaFoldDB" id="A0A1E3PKK0"/>
<evidence type="ECO:0000259" key="3">
    <source>
        <dbReference type="PROSITE" id="PS50893"/>
    </source>
</evidence>
<feature type="domain" description="ABC transporter" evidence="3">
    <location>
        <begin position="2"/>
        <end position="228"/>
    </location>
</feature>
<keyword evidence="4" id="KW-0378">Hydrolase</keyword>
<organism evidence="4 5">
    <name type="scientific">Nadsonia fulvescens var. elongata DSM 6958</name>
    <dbReference type="NCBI Taxonomy" id="857566"/>
    <lineage>
        <taxon>Eukaryota</taxon>
        <taxon>Fungi</taxon>
        <taxon>Dikarya</taxon>
        <taxon>Ascomycota</taxon>
        <taxon>Saccharomycotina</taxon>
        <taxon>Dipodascomycetes</taxon>
        <taxon>Dipodascales</taxon>
        <taxon>Dipodascales incertae sedis</taxon>
        <taxon>Nadsonia</taxon>
    </lineage>
</organism>
<dbReference type="InterPro" id="IPR003593">
    <property type="entry name" value="AAA+_ATPase"/>
</dbReference>
<dbReference type="InterPro" id="IPR003439">
    <property type="entry name" value="ABC_transporter-like_ATP-bd"/>
</dbReference>
<dbReference type="SMART" id="SM00382">
    <property type="entry name" value="AAA"/>
    <property type="match status" value="1"/>
</dbReference>
<reference evidence="4 5" key="1">
    <citation type="journal article" date="2016" name="Proc. Natl. Acad. Sci. U.S.A.">
        <title>Comparative genomics of biotechnologically important yeasts.</title>
        <authorList>
            <person name="Riley R."/>
            <person name="Haridas S."/>
            <person name="Wolfe K.H."/>
            <person name="Lopes M.R."/>
            <person name="Hittinger C.T."/>
            <person name="Goeker M."/>
            <person name="Salamov A.A."/>
            <person name="Wisecaver J.H."/>
            <person name="Long T.M."/>
            <person name="Calvey C.H."/>
            <person name="Aerts A.L."/>
            <person name="Barry K.W."/>
            <person name="Choi C."/>
            <person name="Clum A."/>
            <person name="Coughlan A.Y."/>
            <person name="Deshpande S."/>
            <person name="Douglass A.P."/>
            <person name="Hanson S.J."/>
            <person name="Klenk H.-P."/>
            <person name="LaButti K.M."/>
            <person name="Lapidus A."/>
            <person name="Lindquist E.A."/>
            <person name="Lipzen A.M."/>
            <person name="Meier-Kolthoff J.P."/>
            <person name="Ohm R.A."/>
            <person name="Otillar R.P."/>
            <person name="Pangilinan J.L."/>
            <person name="Peng Y."/>
            <person name="Rokas A."/>
            <person name="Rosa C.A."/>
            <person name="Scheuner C."/>
            <person name="Sibirny A.A."/>
            <person name="Slot J.C."/>
            <person name="Stielow J.B."/>
            <person name="Sun H."/>
            <person name="Kurtzman C.P."/>
            <person name="Blackwell M."/>
            <person name="Grigoriev I.V."/>
            <person name="Jeffries T.W."/>
        </authorList>
    </citation>
    <scope>NUCLEOTIDE SEQUENCE [LARGE SCALE GENOMIC DNA]</scope>
    <source>
        <strain evidence="4 5">DSM 6958</strain>
    </source>
</reference>
<name>A0A1E3PKK0_9ASCO</name>
<gene>
    <name evidence="4" type="ORF">NADFUDRAFT_25556</name>
</gene>
<dbReference type="SUPFAM" id="SSF52540">
    <property type="entry name" value="P-loop containing nucleoside triphosphate hydrolases"/>
    <property type="match status" value="1"/>
</dbReference>
<dbReference type="GO" id="GO:0016887">
    <property type="term" value="F:ATP hydrolysis activity"/>
    <property type="evidence" value="ECO:0007669"/>
    <property type="project" value="InterPro"/>
</dbReference>
<accession>A0A1E3PKK0</accession>
<evidence type="ECO:0000313" key="5">
    <source>
        <dbReference type="Proteomes" id="UP000095009"/>
    </source>
</evidence>
<keyword evidence="1" id="KW-0547">Nucleotide-binding</keyword>
<dbReference type="Proteomes" id="UP000095009">
    <property type="component" value="Unassembled WGS sequence"/>
</dbReference>
<keyword evidence="2" id="KW-0067">ATP-binding</keyword>
<dbReference type="Pfam" id="PF00005">
    <property type="entry name" value="ABC_tran"/>
    <property type="match status" value="1"/>
</dbReference>
<dbReference type="InterPro" id="IPR027417">
    <property type="entry name" value="P-loop_NTPase"/>
</dbReference>
<sequence length="253" mass="27776">MIVTKNLNYSYPNSTVGIENANINLPSGSRTLLIGANGAGKSTILRVLAGKTLAKAEVISVDGFDPFKDCTPPGITYLGTEWARNPVVRGDMPVADLIDSVGGSYWTDRRDELLDILDVDLAWSMLKASDGQRRRVQMVMGLVKPWSVLLLDEVTVDLDVLVRAKLLAYLLKETELRNASVVYATHIFDGLTGWPTHVAHMAGGRVDSLQPVEEATQELALIDGIAPAQVSLHSLAMHWLIKDRKQARNIEYL</sequence>
<dbReference type="PANTHER" id="PTHR43158:SF2">
    <property type="entry name" value="SKFA PEPTIDE EXPORT ATP-BINDING PROTEIN SKFE"/>
    <property type="match status" value="1"/>
</dbReference>
<proteinExistence type="predicted"/>
<evidence type="ECO:0000313" key="4">
    <source>
        <dbReference type="EMBL" id="ODQ65377.1"/>
    </source>
</evidence>
<dbReference type="PROSITE" id="PS50893">
    <property type="entry name" value="ABC_TRANSPORTER_2"/>
    <property type="match status" value="1"/>
</dbReference>
<dbReference type="CDD" id="cd00267">
    <property type="entry name" value="ABC_ATPase"/>
    <property type="match status" value="1"/>
</dbReference>